<evidence type="ECO:0000259" key="1">
    <source>
        <dbReference type="Pfam" id="PF19502"/>
    </source>
</evidence>
<accession>A0A6J7USK7</accession>
<dbReference type="Pfam" id="PF19502">
    <property type="entry name" value="DUF6036"/>
    <property type="match status" value="1"/>
</dbReference>
<proteinExistence type="predicted"/>
<dbReference type="Gene3D" id="3.30.460.40">
    <property type="match status" value="1"/>
</dbReference>
<feature type="domain" description="DUF6036" evidence="1">
    <location>
        <begin position="10"/>
        <end position="143"/>
    </location>
</feature>
<protein>
    <submittedName>
        <fullName evidence="2">Unannotated protein</fullName>
    </submittedName>
</protein>
<dbReference type="InterPro" id="IPR045792">
    <property type="entry name" value="DUF6036"/>
</dbReference>
<evidence type="ECO:0000313" key="2">
    <source>
        <dbReference type="EMBL" id="CAB5067458.1"/>
    </source>
</evidence>
<dbReference type="EMBL" id="CAFBQU010000057">
    <property type="protein sequence ID" value="CAB5067458.1"/>
    <property type="molecule type" value="Genomic_DNA"/>
</dbReference>
<sequence>MELDKDFNEFVELFIAHDVQFLIIGGYALAAHGLPRATGDLDAWVWATETNATKIITALNAFGFADVGISVGDFSREDSVIQLGFPPYRIDILTSIDGLEFTEAWARRVMVRINNMDVPFISRSDLIINKTAVGRPQDIADVQRLTE</sequence>
<reference evidence="2" key="1">
    <citation type="submission" date="2020-05" db="EMBL/GenBank/DDBJ databases">
        <authorList>
            <person name="Chiriac C."/>
            <person name="Salcher M."/>
            <person name="Ghai R."/>
            <person name="Kavagutti S V."/>
        </authorList>
    </citation>
    <scope>NUCLEOTIDE SEQUENCE</scope>
</reference>
<dbReference type="InterPro" id="IPR043519">
    <property type="entry name" value="NT_sf"/>
</dbReference>
<gene>
    <name evidence="2" type="ORF">UFOPK4347_01481</name>
</gene>
<dbReference type="AlphaFoldDB" id="A0A6J7USK7"/>
<name>A0A6J7USK7_9ZZZZ</name>
<organism evidence="2">
    <name type="scientific">freshwater metagenome</name>
    <dbReference type="NCBI Taxonomy" id="449393"/>
    <lineage>
        <taxon>unclassified sequences</taxon>
        <taxon>metagenomes</taxon>
        <taxon>ecological metagenomes</taxon>
    </lineage>
</organism>
<dbReference type="SUPFAM" id="SSF81301">
    <property type="entry name" value="Nucleotidyltransferase"/>
    <property type="match status" value="1"/>
</dbReference>